<dbReference type="Pfam" id="PF08501">
    <property type="entry name" value="Shikimate_dh_N"/>
    <property type="match status" value="1"/>
</dbReference>
<keyword evidence="6" id="KW-1185">Reference proteome</keyword>
<keyword evidence="3" id="KW-0028">Amino-acid biosynthesis</keyword>
<sequence>MENAQDKLKLKFGLVGKDISYSFSRGYFKTKFETENSQNTYVNFDLQSIDELLVIIKNTSNLKGLNVTIPYKEQVIPLLDKLDKKAEEIGAVNTIRFAKNNQLIGYNTDFYGFKNSIQPHLKSHHKKALILGTGGASKAIAYALKNLEIQYDFVSRSQKKNVTYLYSDLTNAIISDYTIIINCTPIGTYPNIDQCPDIPYDAISESHILYDLIYNPDQTKFLKQGYQNGATTINGLEMLRLQAEKSWEIWNKS</sequence>
<comment type="caution">
    <text evidence="5">The sequence shown here is derived from an EMBL/GenBank/DDBJ whole genome shotgun (WGS) entry which is preliminary data.</text>
</comment>
<evidence type="ECO:0000313" key="5">
    <source>
        <dbReference type="EMBL" id="MBF8149459.1"/>
    </source>
</evidence>
<evidence type="ECO:0000313" key="6">
    <source>
        <dbReference type="Proteomes" id="UP000611215"/>
    </source>
</evidence>
<reference evidence="5 6" key="1">
    <citation type="submission" date="2020-11" db="EMBL/GenBank/DDBJ databases">
        <title>Winogradskyella marina sp. nov., isolated from marine sediment.</title>
        <authorList>
            <person name="Bo J."/>
            <person name="Wang S."/>
            <person name="Song X."/>
            <person name="Du Z."/>
        </authorList>
    </citation>
    <scope>NUCLEOTIDE SEQUENCE [LARGE SCALE GENOMIC DNA]</scope>
    <source>
        <strain evidence="5 6">F6397</strain>
    </source>
</reference>
<evidence type="ECO:0000256" key="1">
    <source>
        <dbReference type="ARBA" id="ARBA00004871"/>
    </source>
</evidence>
<evidence type="ECO:0000256" key="2">
    <source>
        <dbReference type="ARBA" id="ARBA00023002"/>
    </source>
</evidence>
<dbReference type="SUPFAM" id="SSF53223">
    <property type="entry name" value="Aminoacid dehydrogenase-like, N-terminal domain"/>
    <property type="match status" value="1"/>
</dbReference>
<dbReference type="CDD" id="cd01065">
    <property type="entry name" value="NAD_bind_Shikimate_DH"/>
    <property type="match status" value="1"/>
</dbReference>
<organism evidence="5 6">
    <name type="scientific">Winogradskyella marina</name>
    <dbReference type="NCBI Taxonomy" id="2785530"/>
    <lineage>
        <taxon>Bacteria</taxon>
        <taxon>Pseudomonadati</taxon>
        <taxon>Bacteroidota</taxon>
        <taxon>Flavobacteriia</taxon>
        <taxon>Flavobacteriales</taxon>
        <taxon>Flavobacteriaceae</taxon>
        <taxon>Winogradskyella</taxon>
    </lineage>
</organism>
<dbReference type="EMBL" id="JADOET010000003">
    <property type="protein sequence ID" value="MBF8149459.1"/>
    <property type="molecule type" value="Genomic_DNA"/>
</dbReference>
<dbReference type="Gene3D" id="3.40.50.10860">
    <property type="entry name" value="Leucine Dehydrogenase, chain A, domain 1"/>
    <property type="match status" value="1"/>
</dbReference>
<proteinExistence type="predicted"/>
<keyword evidence="3" id="KW-0057">Aromatic amino acid biosynthesis</keyword>
<evidence type="ECO:0000256" key="3">
    <source>
        <dbReference type="ARBA" id="ARBA00023141"/>
    </source>
</evidence>
<protein>
    <submittedName>
        <fullName evidence="5">Shikimate dehydrogenase</fullName>
    </submittedName>
</protein>
<keyword evidence="2" id="KW-0560">Oxidoreductase</keyword>
<dbReference type="Proteomes" id="UP000611215">
    <property type="component" value="Unassembled WGS sequence"/>
</dbReference>
<evidence type="ECO:0000259" key="4">
    <source>
        <dbReference type="Pfam" id="PF08501"/>
    </source>
</evidence>
<name>A0ABS0EG79_9FLAO</name>
<dbReference type="PANTHER" id="PTHR21089:SF1">
    <property type="entry name" value="BIFUNCTIONAL 3-DEHYDROQUINATE DEHYDRATASE_SHIKIMATE DEHYDROGENASE, CHLOROPLASTIC"/>
    <property type="match status" value="1"/>
</dbReference>
<accession>A0ABS0EG79</accession>
<dbReference type="InterPro" id="IPR046346">
    <property type="entry name" value="Aminoacid_DH-like_N_sf"/>
</dbReference>
<feature type="domain" description="Shikimate dehydrogenase substrate binding N-terminal" evidence="4">
    <location>
        <begin position="14"/>
        <end position="95"/>
    </location>
</feature>
<gene>
    <name evidence="5" type="ORF">ITJ86_06095</name>
</gene>
<dbReference type="InterPro" id="IPR013708">
    <property type="entry name" value="Shikimate_DH-bd_N"/>
</dbReference>
<dbReference type="InterPro" id="IPR022893">
    <property type="entry name" value="Shikimate_DH_fam"/>
</dbReference>
<dbReference type="SUPFAM" id="SSF51735">
    <property type="entry name" value="NAD(P)-binding Rossmann-fold domains"/>
    <property type="match status" value="1"/>
</dbReference>
<dbReference type="InterPro" id="IPR036291">
    <property type="entry name" value="NAD(P)-bd_dom_sf"/>
</dbReference>
<dbReference type="PANTHER" id="PTHR21089">
    <property type="entry name" value="SHIKIMATE DEHYDROGENASE"/>
    <property type="match status" value="1"/>
</dbReference>
<dbReference type="RefSeq" id="WP_195870729.1">
    <property type="nucleotide sequence ID" value="NZ_JADOET010000003.1"/>
</dbReference>
<comment type="pathway">
    <text evidence="1">Metabolic intermediate biosynthesis; chorismate biosynthesis; chorismate from D-erythrose 4-phosphate and phosphoenolpyruvate: step 4/7.</text>
</comment>
<dbReference type="Gene3D" id="3.40.50.720">
    <property type="entry name" value="NAD(P)-binding Rossmann-like Domain"/>
    <property type="match status" value="1"/>
</dbReference>